<keyword evidence="1" id="KW-0472">Membrane</keyword>
<dbReference type="AlphaFoldDB" id="A0A412B0Q8"/>
<evidence type="ECO:0000313" key="2">
    <source>
        <dbReference type="EMBL" id="RGQ44228.1"/>
    </source>
</evidence>
<organism evidence="2 3">
    <name type="scientific">Roseburia inulinivorans</name>
    <dbReference type="NCBI Taxonomy" id="360807"/>
    <lineage>
        <taxon>Bacteria</taxon>
        <taxon>Bacillati</taxon>
        <taxon>Bacillota</taxon>
        <taxon>Clostridia</taxon>
        <taxon>Lachnospirales</taxon>
        <taxon>Lachnospiraceae</taxon>
        <taxon>Roseburia</taxon>
    </lineage>
</organism>
<keyword evidence="1" id="KW-1133">Transmembrane helix</keyword>
<reference evidence="2 3" key="1">
    <citation type="submission" date="2018-08" db="EMBL/GenBank/DDBJ databases">
        <title>A genome reference for cultivated species of the human gut microbiota.</title>
        <authorList>
            <person name="Zou Y."/>
            <person name="Xue W."/>
            <person name="Luo G."/>
        </authorList>
    </citation>
    <scope>NUCLEOTIDE SEQUENCE [LARGE SCALE GENOMIC DNA]</scope>
    <source>
        <strain evidence="2 3">AF28-15</strain>
    </source>
</reference>
<dbReference type="RefSeq" id="WP_118112065.1">
    <property type="nucleotide sequence ID" value="NZ_QRTF01000054.1"/>
</dbReference>
<name>A0A412B0Q8_9FIRM</name>
<feature type="transmembrane region" description="Helical" evidence="1">
    <location>
        <begin position="6"/>
        <end position="25"/>
    </location>
</feature>
<keyword evidence="1" id="KW-0812">Transmembrane</keyword>
<sequence length="145" mass="16298">MGKILMIYLGFRNGVTIIIVIVYLYKIKKREKFFPKLDDPQLETGIKIIGGVLLAGVLVFCTIPAGMDIPNMIHEDYLYIEGDAISNSPEDTRYSRAVTIENEDEKKITIEIVGTCSDVTYGDKLALKYLPHSKVGFVVKHETVE</sequence>
<evidence type="ECO:0000313" key="3">
    <source>
        <dbReference type="Proteomes" id="UP000283738"/>
    </source>
</evidence>
<accession>A0A412B0Q8</accession>
<feature type="transmembrane region" description="Helical" evidence="1">
    <location>
        <begin position="46"/>
        <end position="67"/>
    </location>
</feature>
<dbReference type="Proteomes" id="UP000283738">
    <property type="component" value="Unassembled WGS sequence"/>
</dbReference>
<comment type="caution">
    <text evidence="2">The sequence shown here is derived from an EMBL/GenBank/DDBJ whole genome shotgun (WGS) entry which is preliminary data.</text>
</comment>
<protein>
    <submittedName>
        <fullName evidence="2">Uncharacterized protein</fullName>
    </submittedName>
</protein>
<proteinExistence type="predicted"/>
<gene>
    <name evidence="2" type="ORF">DWY96_16240</name>
</gene>
<evidence type="ECO:0000256" key="1">
    <source>
        <dbReference type="SAM" id="Phobius"/>
    </source>
</evidence>
<dbReference type="EMBL" id="QRTF01000054">
    <property type="protein sequence ID" value="RGQ44228.1"/>
    <property type="molecule type" value="Genomic_DNA"/>
</dbReference>